<dbReference type="Proteomes" id="UP000197679">
    <property type="component" value="Chromosome"/>
</dbReference>
<protein>
    <submittedName>
        <fullName evidence="3">30S ribosomal protein S3Ae</fullName>
    </submittedName>
</protein>
<sequence length="188" mass="21455">MALQKKDNWKFKKWFTVYAPAVFGGNIVVGEMPANSDKNILNRNIRISLNSLTNNPSHMYTTAVLKVNEVNGDNLNTKLSELRLPYSYLRSLVRRYRSISNSRVEGVTKDGIKTVIKSLVVTRERSPHTKIVGIRKEMTDYINKTLPNLTYDEVVKSIMEGRLQSDIKSSVEHIAKVNRVEVVALEFK</sequence>
<evidence type="ECO:0000313" key="4">
    <source>
        <dbReference type="Proteomes" id="UP000197679"/>
    </source>
</evidence>
<dbReference type="GO" id="GO:0005840">
    <property type="term" value="C:ribosome"/>
    <property type="evidence" value="ECO:0007669"/>
    <property type="project" value="UniProtKB-KW"/>
</dbReference>
<dbReference type="EMBL" id="CP019964">
    <property type="protein sequence ID" value="ASI13497.1"/>
    <property type="molecule type" value="Genomic_DNA"/>
</dbReference>
<dbReference type="KEGG" id="marh:Mia14_0160"/>
<dbReference type="GO" id="GO:0003735">
    <property type="term" value="F:structural constituent of ribosome"/>
    <property type="evidence" value="ECO:0007669"/>
    <property type="project" value="InterPro"/>
</dbReference>
<organism evidence="3 4">
    <name type="scientific">Candidatus Mancarchaeum acidiphilum</name>
    <dbReference type="NCBI Taxonomy" id="1920749"/>
    <lineage>
        <taxon>Archaea</taxon>
        <taxon>Candidatus Micrarchaeota</taxon>
        <taxon>Candidatus Mancarchaeum</taxon>
    </lineage>
</organism>
<dbReference type="AlphaFoldDB" id="A0A218NLZ6"/>
<accession>A0A218NLZ6</accession>
<evidence type="ECO:0000313" key="3">
    <source>
        <dbReference type="EMBL" id="ASI13497.1"/>
    </source>
</evidence>
<reference evidence="3 4" key="1">
    <citation type="journal article" date="2017" name="Nat. Commun.">
        <title>'ARMAN' archaea depend on association with euryarchaeal host in culture and in situ.</title>
        <authorList>
            <person name="Golyshina O."/>
            <person name="Toshchakov S."/>
            <person name="Makarova K."/>
            <person name="Gavrilov S."/>
            <person name="Korzhenkov A."/>
            <person name="La Cono V."/>
            <person name="Arcadi E."/>
            <person name="Nechitaylo T."/>
            <person name="Ferrer M."/>
            <person name="Kublanov I."/>
            <person name="Wolf Y."/>
            <person name="Yakimov M."/>
            <person name="Golyshin P."/>
            <person name="Slesarev A."/>
            <person name="Kozyavkin S."/>
        </authorList>
    </citation>
    <scope>NUCLEOTIDE SEQUENCE [LARGE SCALE GENOMIC DNA]</scope>
    <source>
        <strain evidence="3 4">Mia14</strain>
    </source>
</reference>
<dbReference type="GO" id="GO:0006412">
    <property type="term" value="P:translation"/>
    <property type="evidence" value="ECO:0007669"/>
    <property type="project" value="InterPro"/>
</dbReference>
<keyword evidence="1 3" id="KW-0689">Ribosomal protein</keyword>
<dbReference type="Pfam" id="PF01015">
    <property type="entry name" value="Ribosomal_S3Ae"/>
    <property type="match status" value="1"/>
</dbReference>
<dbReference type="OrthoDB" id="30639at2157"/>
<dbReference type="GO" id="GO:1990904">
    <property type="term" value="C:ribonucleoprotein complex"/>
    <property type="evidence" value="ECO:0007669"/>
    <property type="project" value="UniProtKB-KW"/>
</dbReference>
<evidence type="ECO:0000256" key="2">
    <source>
        <dbReference type="ARBA" id="ARBA00023274"/>
    </source>
</evidence>
<gene>
    <name evidence="3" type="ORF">Mia14_0160</name>
</gene>
<dbReference type="SMART" id="SM01397">
    <property type="entry name" value="Ribosomal_S3Ae"/>
    <property type="match status" value="1"/>
</dbReference>
<name>A0A218NLZ6_9ARCH</name>
<dbReference type="RefSeq" id="WP_088819664.1">
    <property type="nucleotide sequence ID" value="NZ_CP019964.1"/>
</dbReference>
<keyword evidence="4" id="KW-1185">Reference proteome</keyword>
<keyword evidence="2" id="KW-0687">Ribonucleoprotein</keyword>
<dbReference type="InterPro" id="IPR001593">
    <property type="entry name" value="Ribosomal_eS1"/>
</dbReference>
<evidence type="ECO:0000256" key="1">
    <source>
        <dbReference type="ARBA" id="ARBA00022980"/>
    </source>
</evidence>
<dbReference type="GeneID" id="33313719"/>
<proteinExistence type="predicted"/>